<dbReference type="EMBL" id="JBHTJI010000001">
    <property type="protein sequence ID" value="MFD0990314.1"/>
    <property type="molecule type" value="Genomic_DNA"/>
</dbReference>
<name>A0ABW3JK78_9FLAO</name>
<evidence type="ECO:0000256" key="1">
    <source>
        <dbReference type="SAM" id="Phobius"/>
    </source>
</evidence>
<keyword evidence="1" id="KW-0812">Transmembrane</keyword>
<organism evidence="2 3">
    <name type="scientific">Mariniflexile jejuense</name>
    <dbReference type="NCBI Taxonomy" id="1173582"/>
    <lineage>
        <taxon>Bacteria</taxon>
        <taxon>Pseudomonadati</taxon>
        <taxon>Bacteroidota</taxon>
        <taxon>Flavobacteriia</taxon>
        <taxon>Flavobacteriales</taxon>
        <taxon>Flavobacteriaceae</taxon>
        <taxon>Mariniflexile</taxon>
    </lineage>
</organism>
<sequence length="167" mass="19401">MAFYFNEAYAYKFLQKFQENDTLYMTSYSEEDKIAWNILVKRGIIENIGGTQFSITLKGKQVLKAGGWNKYLKLEELKEEKRVDKENFDFLISKFQAKSQLLPYFLSALSLMIAFFAYFKPINKSNNKQLSKDEIIHIVDSISTSSQTKKVDSLRSSKTQCDSLIKK</sequence>
<gene>
    <name evidence="2" type="ORF">ACFQ1R_09415</name>
</gene>
<comment type="caution">
    <text evidence="2">The sequence shown here is derived from an EMBL/GenBank/DDBJ whole genome shotgun (WGS) entry which is preliminary data.</text>
</comment>
<evidence type="ECO:0000313" key="3">
    <source>
        <dbReference type="Proteomes" id="UP001597061"/>
    </source>
</evidence>
<protein>
    <submittedName>
        <fullName evidence="2">Uncharacterized protein</fullName>
    </submittedName>
</protein>
<accession>A0ABW3JK78</accession>
<dbReference type="RefSeq" id="WP_379925920.1">
    <property type="nucleotide sequence ID" value="NZ_JBHTJI010000001.1"/>
</dbReference>
<reference evidence="3" key="1">
    <citation type="journal article" date="2019" name="Int. J. Syst. Evol. Microbiol.">
        <title>The Global Catalogue of Microorganisms (GCM) 10K type strain sequencing project: providing services to taxonomists for standard genome sequencing and annotation.</title>
        <authorList>
            <consortium name="The Broad Institute Genomics Platform"/>
            <consortium name="The Broad Institute Genome Sequencing Center for Infectious Disease"/>
            <person name="Wu L."/>
            <person name="Ma J."/>
        </authorList>
    </citation>
    <scope>NUCLEOTIDE SEQUENCE [LARGE SCALE GENOMIC DNA]</scope>
    <source>
        <strain evidence="3">CCUG 62414</strain>
    </source>
</reference>
<keyword evidence="1" id="KW-1133">Transmembrane helix</keyword>
<evidence type="ECO:0000313" key="2">
    <source>
        <dbReference type="EMBL" id="MFD0990314.1"/>
    </source>
</evidence>
<feature type="transmembrane region" description="Helical" evidence="1">
    <location>
        <begin position="101"/>
        <end position="119"/>
    </location>
</feature>
<keyword evidence="1" id="KW-0472">Membrane</keyword>
<proteinExistence type="predicted"/>
<dbReference type="Proteomes" id="UP001597061">
    <property type="component" value="Unassembled WGS sequence"/>
</dbReference>
<keyword evidence="3" id="KW-1185">Reference proteome</keyword>